<feature type="region of interest" description="Disordered" evidence="1">
    <location>
        <begin position="406"/>
        <end position="428"/>
    </location>
</feature>
<gene>
    <name evidence="2" type="ORF">KC729_06200</name>
</gene>
<dbReference type="GO" id="GO:0016491">
    <property type="term" value="F:oxidoreductase activity"/>
    <property type="evidence" value="ECO:0007669"/>
    <property type="project" value="TreeGrafter"/>
</dbReference>
<protein>
    <submittedName>
        <fullName evidence="2">HEAT repeat domain-containing protein</fullName>
    </submittedName>
</protein>
<feature type="compositionally biased region" description="Basic and acidic residues" evidence="1">
    <location>
        <begin position="406"/>
        <end position="415"/>
    </location>
</feature>
<comment type="caution">
    <text evidence="2">The sequence shown here is derived from an EMBL/GenBank/DDBJ whole genome shotgun (WGS) entry which is preliminary data.</text>
</comment>
<dbReference type="Proteomes" id="UP000697710">
    <property type="component" value="Unassembled WGS sequence"/>
</dbReference>
<sequence>MTFRDYFEQVFTLEGRVEESASVFSGIVVEDEWPWGRERLSVRPGRVIGPSLRQRVLQSRLGSLGLERELPIVEVEPETTDWRIDRHLVTLAVTARWKGELPDTVRFVTTVRLHQGEHWLIFTGKSKRPLEDSLGTTSEWISAPRSMQIELASYEIWHLPEPVWQHPTLSPWPLTFESLVKRLHSESASTVMVAARALGRLREREDEAAVVMGDLLMQAPADSVMNAVRMGMDDLGEPALPAFGVAMRDSNERVRRAAMQSLWRLGRRALPALVVVRNGLSDPDVRVRRKAAMLCSEWERDAGPAYEALVVACADPDPTVRCYSVDALAFLGSVDPQSRSTLLRLMDDPVAWVRAHAATGLGTLGEDDAIVRARLGKGLEDEDANVREASARGLHRLDTHWRHEYEHGRTTESRLSRGYPCPYPPRRS</sequence>
<name>A0A956RN80_UNCEI</name>
<dbReference type="Gene3D" id="1.25.10.10">
    <property type="entry name" value="Leucine-rich Repeat Variant"/>
    <property type="match status" value="2"/>
</dbReference>
<dbReference type="SUPFAM" id="SSF48371">
    <property type="entry name" value="ARM repeat"/>
    <property type="match status" value="1"/>
</dbReference>
<dbReference type="AlphaFoldDB" id="A0A956RN80"/>
<evidence type="ECO:0000256" key="1">
    <source>
        <dbReference type="SAM" id="MobiDB-lite"/>
    </source>
</evidence>
<accession>A0A956RN80</accession>
<dbReference type="PANTHER" id="PTHR12697">
    <property type="entry name" value="PBS LYASE HEAT-LIKE PROTEIN"/>
    <property type="match status" value="1"/>
</dbReference>
<proteinExistence type="predicted"/>
<dbReference type="EMBL" id="JAGQHR010000134">
    <property type="protein sequence ID" value="MCA9727256.1"/>
    <property type="molecule type" value="Genomic_DNA"/>
</dbReference>
<reference evidence="2" key="2">
    <citation type="journal article" date="2021" name="Microbiome">
        <title>Successional dynamics and alternative stable states in a saline activated sludge microbial community over 9 years.</title>
        <authorList>
            <person name="Wang Y."/>
            <person name="Ye J."/>
            <person name="Ju F."/>
            <person name="Liu L."/>
            <person name="Boyd J.A."/>
            <person name="Deng Y."/>
            <person name="Parks D.H."/>
            <person name="Jiang X."/>
            <person name="Yin X."/>
            <person name="Woodcroft B.J."/>
            <person name="Tyson G.W."/>
            <person name="Hugenholtz P."/>
            <person name="Polz M.F."/>
            <person name="Zhang T."/>
        </authorList>
    </citation>
    <scope>NUCLEOTIDE SEQUENCE</scope>
    <source>
        <strain evidence="2">HKST-UBA01</strain>
    </source>
</reference>
<reference evidence="2" key="1">
    <citation type="submission" date="2020-04" db="EMBL/GenBank/DDBJ databases">
        <authorList>
            <person name="Zhang T."/>
        </authorList>
    </citation>
    <scope>NUCLEOTIDE SEQUENCE</scope>
    <source>
        <strain evidence="2">HKST-UBA01</strain>
    </source>
</reference>
<dbReference type="PANTHER" id="PTHR12697:SF5">
    <property type="entry name" value="DEOXYHYPUSINE HYDROXYLASE"/>
    <property type="match status" value="1"/>
</dbReference>
<evidence type="ECO:0000313" key="2">
    <source>
        <dbReference type="EMBL" id="MCA9727256.1"/>
    </source>
</evidence>
<dbReference type="Pfam" id="PF13646">
    <property type="entry name" value="HEAT_2"/>
    <property type="match status" value="1"/>
</dbReference>
<evidence type="ECO:0000313" key="3">
    <source>
        <dbReference type="Proteomes" id="UP000697710"/>
    </source>
</evidence>
<dbReference type="InterPro" id="IPR011989">
    <property type="entry name" value="ARM-like"/>
</dbReference>
<organism evidence="2 3">
    <name type="scientific">Eiseniibacteriota bacterium</name>
    <dbReference type="NCBI Taxonomy" id="2212470"/>
    <lineage>
        <taxon>Bacteria</taxon>
        <taxon>Candidatus Eiseniibacteriota</taxon>
    </lineage>
</organism>
<dbReference type="InterPro" id="IPR016024">
    <property type="entry name" value="ARM-type_fold"/>
</dbReference>